<feature type="domain" description="VWFA" evidence="2">
    <location>
        <begin position="4494"/>
        <end position="4687"/>
    </location>
</feature>
<evidence type="ECO:0000256" key="1">
    <source>
        <dbReference type="SAM" id="MobiDB-lite"/>
    </source>
</evidence>
<reference evidence="4" key="1">
    <citation type="submission" date="2013-10" db="EMBL/GenBank/DDBJ databases">
        <title>Genome sequencing of Onchocerca volvulus.</title>
        <authorList>
            <person name="Cotton J."/>
            <person name="Tsai J."/>
            <person name="Stanley E."/>
            <person name="Tracey A."/>
            <person name="Holroyd N."/>
            <person name="Lustigman S."/>
            <person name="Berriman M."/>
        </authorList>
    </citation>
    <scope>NUCLEOTIDE SEQUENCE</scope>
</reference>
<feature type="region of interest" description="Disordered" evidence="1">
    <location>
        <begin position="1012"/>
        <end position="1038"/>
    </location>
</feature>
<keyword evidence="4" id="KW-1185">Reference proteome</keyword>
<dbReference type="InterPro" id="IPR010734">
    <property type="entry name" value="Copine_C"/>
</dbReference>
<dbReference type="InterPro" id="IPR052079">
    <property type="entry name" value="E3_ligase/Copine_domain"/>
</dbReference>
<dbReference type="GO" id="GO:0016567">
    <property type="term" value="P:protein ubiquitination"/>
    <property type="evidence" value="ECO:0007669"/>
    <property type="project" value="TreeGrafter"/>
</dbReference>
<dbReference type="InterPro" id="IPR002035">
    <property type="entry name" value="VWF_A"/>
</dbReference>
<feature type="compositionally biased region" description="Basic and acidic residues" evidence="1">
    <location>
        <begin position="1015"/>
        <end position="1024"/>
    </location>
</feature>
<dbReference type="GO" id="GO:0004842">
    <property type="term" value="F:ubiquitin-protein transferase activity"/>
    <property type="evidence" value="ECO:0007669"/>
    <property type="project" value="TreeGrafter"/>
</dbReference>
<dbReference type="OMA" id="HDWARLR"/>
<sequence>MGIEQKRGFFQKFFRPTSSRSLGGVEGTSTELEGRSLLHDNDNYAVIDKRQDEFVISINKDKREMSAPVSPKNVTFEDELSTTDRRGQSVAPHAAFLANPIGTTLPMQQAFNNFNYDTSQISTVNSRRDIQLTPARSSLSDREHLSPMSSSHEASLALDEATHDLLRLSSQPPSVWYSSSSRLLPAADRIPKSASTTSMNKVIRTEDGGMLKLANVFTWDAARLSDQNHDSSHNSAYVDDKGQRHQTVTVYDEKKQGPPIVRTTVEGKLKMEKVVGADLISVEHCICSAWTIRDIVTHYKVKTTLGKRTLILEEDKSMDGQKGDFKMSLYEDGQLKTRDVADLQIPSNADKANYLSQLSQRLLHDIEMLDQHEEPKITTRVEVEITENVTKILKTYIVGERNDLFLSVDQTATDATDAIRPSSDFKFLFEGHQYEDRSEIRPYQRADSDTTTTTESIAQRHLPPLCINVECNLKRIEDHSLNEVNVQMPNVFSVVLSLIRERIPQQLPSLVQYGMEQHGKQYSGETTIRRLHRYESTESSDELQTTMMQKERTFFFEKPERIEPVKIPVLNITELDLRRMADTSAILANFAIPRTDQSKLNIEHRYEFHEAGGRSYGMQQKGQHFEGEMILRKKRRFSVESESVSEEEVISGPTYLDLIKQEARGEFEVSIVLSNDERISPKHFQASQAAETINLIAQISMDGKKEEVFAILAAKNKCKQVYMGQEIGTVTSNIMITMQKAVQLDDIFQQIIQRWNDKMVERIAMKISEFGNENEHVAVMLQRAGIMYGQVLSEWPEAVTGRLSITTTSSSSSTITTTNTFNIFEALTDSFGTNTGTDFLSTDLTNINTTTKRFHLPNFKTILPTYGAAQKIIPLINTCIVSMDLSNNYTQQIAKNSEEISVRIAHELDKTDKVEQQIDEEKVSLQMVVKTTTTTSKDYFKNDETEEQLEEMFDTFHIDRDTYMHEASIIMKPQSSRQNTHFSDQVKGLSSLSLHTIDECMQMQQNGTELSFTSDTHREHEKSPEQTISSMESTKKSSKTIDIPIIRMNETKTEDVSSTYKIFPKCKFETDEKRVISSTQIPTVASSNINSKKERLVGAQEQSNTEIKNANLHSVKTDSLLLFDLGRASDQPSGSMEYLNDSREMEEVFRESRSYFQNVRNNVNERQELMSRCSNIYEATATCNEVARSHEQLQYEQKRKRTHLQEFLYDIRQKEQQELRTFPQRENQKVFTSETSEIQKGTKIRIQREFEEMRDKSRESVPRSKLEREELKGKLYNGTSEMRVAMLHAGFNLDTTLLVTPEAMTQSKFARDYSATTSEYFSDERSWSVTTESYKQRNAHMEHISKSANDLIESSLEENPESFDEINYISDTTYAYMKHPKIGNTQMTRSLTTDLEATRLKECLIETENECSIIPEICNYDVTVRKSEQSESSSVVHSAKYHQPKQPRQTVEDAMKALTVQKKEETVLKLDESSENHRDLTSLKTTAKHFQVQVPSLGFEYQNEIFQPTTSRTTKIEETIEQMVPKSAKDKYITAVSTDTERVEISKQEVEYNHNKLVNHQAFPQTMSTSPKVIVEIPEQKISQTDSINTYDKVKRSVEQAWSETALLTNYDLVTTLQMSTATSEKIERQVSCEERNTQFDAVVHFPFKPMKKSLLREIAVIEKETSITRDEIDVTAKTPEVKILQQQRKTEEEFEQIRQFETVERQMTTVGTFRESEFLEEIEQIEAEELTKTEHESKQFYQIERRSTNVETDGAIQADHGDISDVSRLDLEMKKASIIENVVTESKLVNYHQTAMTTSAMKEAEVTCNTDLRYIFDETIKDEQRNITTDYRTVEREASVNKNVSEKDLTAVQMLRQTIQAESIDKSNFLADQEALPDTEVVVETLESEAATSNFTFSDEYKEQLLRKSEEKMEHITTVEIPNKEITIASTTEYNKEVTSLNGVFLRSVIQETVEQCTEIIADRSELRVNLDAQSISSEDVTQDIVLQGPTDQWTVVMVVPEEMTIQEYIKLHSTVESFITQQSILEKSRNNSLEISTSIKNIKTEKAHARHPETGHEEEALTAEWSKVVRKAWTEKVVPIGQIQAEKFSTVTTMEESVDFSRMIEKMESSDATELTHSLKEAATYEKQLMVTSETQEHSLLKGSFDEACSAVVRNLEVIQAQARIIEYGIAQIMTTGSFARLEHDEVAEKAEVQFAASVKLENHLETQFAASESVSLDIQLEDNCRIKLDEAYNIVQKPIAEVIMNLKTIHEEVDSLMSDFESQTEHLSCIGHVFLDDRYETISSRIHEYGSEQQQYVAHWDVLQNATSAETYVAVAELQSMACTVDAVKQEEVQIVEQIEHPEFSDFTNKMISFKPFASEIGVWKIVQGNTEAVFQQSDEQMAEEAINISDRYSEQQIGAFQEYGSISMETIAHFARILLKKTENNEAKISNNISRHWDEFLSLEASREYIENLEQSLIKVEPTEIARRTMSEVNRAKVITDLIASSEAHVTSSIMLDKQSQYESRKIVLKDISREWIISERYIAQSEVAKLIDTTWSTVVNDFDSAININESNREQVMLNTVASQELQLESRNTLYMKPSYENASIHFPTITAVSGDERQFKIESEMKESSLERKQEALFAENVQKAISRAENLTESVTESSEVQSDAGVLLMRRSAKKTSEATSHVIGIALTLSQHLKTQHAQETSKEASVELSIPASNLEVEDNIRESVVNRGAVSLETKYAKSIALQETVELTKSRKVLAEAESILKGARTDAVREKLKETDSEGFEILSQWTTVDRDLEAEVRLQHARNIVSIFSTTATTEEEISISQTWVATECKLKINTIRNVITSERCQRSFQIEFDEMRIRLEKSEEEGSYEIIWCDKNYDMLYVSMHESILEKLIAVINLHRISNVLPKQRANEYIWRDQQFIAAIPLHIKCEDIETNYTNVDICLEQKVAQKYLETVRISANWMAAEIFECEQAGDERFSMLVEFEGKRLIPLGVEIIWPEARKDDGIVVDVEEYLEDQAILYAQLTSEQVTFAEFNKTVTISQDCEPQMLTTNSTKEEVANAYDEFRIPSEAIAINHAVIIGNKGEHLSVWLQETKQDFVIIGFQYIKEIQAYEMEGNFVEKRFGGNYQLITKATKTEDRNTSMAMLRRIENETVREVLKENVKNFASMEVLASTSKATLIEINWQKAQQMQTASTQLPCSRKAEPIRSCFLEIGETMHTVHAQFKIKESSWKLPIIWKVPNYGGHLTLNTESTEETLAYHEIDYHKDEAFEVAVKTLKEVVTVMAPVLSTQHITEVMQEIRTDLIRPSVIDEAHLFLKQANKGINIEAKLIETTDVRQTSYLQFAREVESVELEKIIREARFGGKLNFITCAAEEYELNAVRELTSSSIRIAHCSQLIISKNWNRGTYCEAIATTSESADIPVILRSVESTDDAHCIVHQKPFMRNSLTIQESEALVLIINLNYVKERAKEISEKTIWLRRNAEPCILATFATTEEQKLVQWIVEKRRDTFLSASTIIKIKNIVKAFPLETIQSETVEITICPNLQRIARMLEVCKTLIAPNRGYDMFCKLHETCDENEFSNYQFKQENGVEQIEAILPESCYGGHSILNTSAMKESVVDLILRLESKLPTEDEIYFSTKISNRSIPVVFSTKSTVSVESNEIITLERKLETGDVAITQKIANIDTVQMTVGEISLETESIILKYQHKEEHIEIQKIIFIALYGGHQKLETLATSEIIANICEDLISKHLMFAEACLHQTIANVANPCILSVQSSKLEESNEEYCLRKKLISESETALVLRTANYEFAKFITAESTDEIETITTHCQRDETSEKAQLCMKDKLFGGSVLLSTHFAQDSTIVFTAVLSASHSTLERVIFAIPTARHSMEHPILATSCTTEMHTEISCNLNRPLIGHQSTITIQTANQIEPVIVELTESTIISETTNIQYQRPNAVFGEFSEVFPEIRFGGSLILNTLATKETMISVQSSLSFQGPKQLEMQMIIMDKNRATEMCHMLASTEKTVVINIQFQKASDLSGVETTKRASRRGEDRCITLTEPTEINEFSNFSWEHPTETSAGQIITLKEMRFGGRLELSTKHAGEQTTTITHTLTRTLAKLDSTISRKTANRGESISISCPASQENYVSINLELQSKKLAQFEVSMRREAANRGEPQKLITNEFSELMLATNVTMQKTLDSESTQTMWKAKNQGGIIELRCNASKESYAELYNCLESKLSLKQQLGVTLMKREVRYGEHIAMNLMATEETIFNFEASFEKQDMESNSSHTIKAMNVALPEVLETKESVESAIGTEKLEVWRRISVVHVESVLKLARECLPVSLQTDSAQETFIRHEAEMRVDVQRTDGKVEIEKSASILEHEALVCAEAVNVTLRHKLVDEGQEEKVEKRVSFAAEVTEKTMSMDMSVTVEQREIPMIVKKPMKKEQHGRRPTLRQNEAPNFVPVRRNSLLLAMELTDGHNIPHYKTLEDIIKGIKKAGLEYSNLIFGIDYTKSNKYQGERTFDGRNLHALSSEEMNPYQQVIEIVGKTLSSFDADGVIPTYGFGDEESSDYGIFNLCDRNDINAECNGFEEVLKIYNEKTPLIRMSGPTNFVPLIEQAVSIVREKHSYHILVIVADGQVTNEKINQKAIAAASRYPLSIIMVGVGDGPWNMMTRFDETLPKRMFDNFHFVDFHKVMFNAPNQEASFALNALMEIPDQYKAIKELGLLKQSRRG</sequence>
<protein>
    <submittedName>
        <fullName evidence="3">VWFA domain-containing protein</fullName>
    </submittedName>
</protein>
<dbReference type="Proteomes" id="UP000024404">
    <property type="component" value="Unassembled WGS sequence"/>
</dbReference>
<dbReference type="SMART" id="SM00327">
    <property type="entry name" value="VWA"/>
    <property type="match status" value="1"/>
</dbReference>
<dbReference type="EMBL" id="CMVM020000357">
    <property type="status" value="NOT_ANNOTATED_CDS"/>
    <property type="molecule type" value="Genomic_DNA"/>
</dbReference>
<dbReference type="EnsemblMetazoa" id="OVOC11396.1">
    <property type="protein sequence ID" value="OVOC11396.1"/>
    <property type="gene ID" value="WBGene00248205"/>
</dbReference>
<dbReference type="PANTHER" id="PTHR45751">
    <property type="entry name" value="COPINE FAMILY PROTEIN 1"/>
    <property type="match status" value="1"/>
</dbReference>
<dbReference type="PANTHER" id="PTHR45751:SF11">
    <property type="entry name" value="COPINE FAMILY PROTEIN 2"/>
    <property type="match status" value="1"/>
</dbReference>
<evidence type="ECO:0000259" key="2">
    <source>
        <dbReference type="SMART" id="SM00327"/>
    </source>
</evidence>
<feature type="region of interest" description="Disordered" evidence="1">
    <location>
        <begin position="135"/>
        <end position="154"/>
    </location>
</feature>
<dbReference type="InterPro" id="IPR036465">
    <property type="entry name" value="vWFA_dom_sf"/>
</dbReference>
<dbReference type="GO" id="GO:0005634">
    <property type="term" value="C:nucleus"/>
    <property type="evidence" value="ECO:0007669"/>
    <property type="project" value="TreeGrafter"/>
</dbReference>
<dbReference type="SUPFAM" id="SSF53300">
    <property type="entry name" value="vWA-like"/>
    <property type="match status" value="1"/>
</dbReference>
<evidence type="ECO:0000313" key="3">
    <source>
        <dbReference type="EnsemblMetazoa" id="OVOC11396.1"/>
    </source>
</evidence>
<proteinExistence type="predicted"/>
<accession>A0A8R1TKK4</accession>
<name>A0A8R1TKK4_ONCVO</name>
<dbReference type="Pfam" id="PF07002">
    <property type="entry name" value="Copine"/>
    <property type="match status" value="1"/>
</dbReference>
<reference evidence="3" key="2">
    <citation type="submission" date="2022-06" db="UniProtKB">
        <authorList>
            <consortium name="EnsemblMetazoa"/>
        </authorList>
    </citation>
    <scope>IDENTIFICATION</scope>
</reference>
<evidence type="ECO:0000313" key="4">
    <source>
        <dbReference type="Proteomes" id="UP000024404"/>
    </source>
</evidence>
<organism evidence="3 4">
    <name type="scientific">Onchocerca volvulus</name>
    <dbReference type="NCBI Taxonomy" id="6282"/>
    <lineage>
        <taxon>Eukaryota</taxon>
        <taxon>Metazoa</taxon>
        <taxon>Ecdysozoa</taxon>
        <taxon>Nematoda</taxon>
        <taxon>Chromadorea</taxon>
        <taxon>Rhabditida</taxon>
        <taxon>Spirurina</taxon>
        <taxon>Spiruromorpha</taxon>
        <taxon>Filarioidea</taxon>
        <taxon>Onchocercidae</taxon>
        <taxon>Onchocerca</taxon>
    </lineage>
</organism>